<name>A0A399D577_9BACT</name>
<dbReference type="Proteomes" id="UP000266441">
    <property type="component" value="Unassembled WGS sequence"/>
</dbReference>
<keyword evidence="2" id="KW-0378">Hydrolase</keyword>
<feature type="domain" description="Endonuclease/exonuclease/phosphatase" evidence="1">
    <location>
        <begin position="37"/>
        <end position="346"/>
    </location>
</feature>
<dbReference type="InterPro" id="IPR005135">
    <property type="entry name" value="Endo/exonuclease/phosphatase"/>
</dbReference>
<dbReference type="SUPFAM" id="SSF56219">
    <property type="entry name" value="DNase I-like"/>
    <property type="match status" value="1"/>
</dbReference>
<organism evidence="2 3">
    <name type="scientific">Mariniphaga sediminis</name>
    <dbReference type="NCBI Taxonomy" id="1628158"/>
    <lineage>
        <taxon>Bacteria</taxon>
        <taxon>Pseudomonadati</taxon>
        <taxon>Bacteroidota</taxon>
        <taxon>Bacteroidia</taxon>
        <taxon>Marinilabiliales</taxon>
        <taxon>Prolixibacteraceae</taxon>
        <taxon>Mariniphaga</taxon>
    </lineage>
</organism>
<comment type="caution">
    <text evidence="2">The sequence shown here is derived from an EMBL/GenBank/DDBJ whole genome shotgun (WGS) entry which is preliminary data.</text>
</comment>
<evidence type="ECO:0000259" key="1">
    <source>
        <dbReference type="Pfam" id="PF19580"/>
    </source>
</evidence>
<dbReference type="InterPro" id="IPR036691">
    <property type="entry name" value="Endo/exonu/phosph_ase_sf"/>
</dbReference>
<dbReference type="GO" id="GO:0004527">
    <property type="term" value="F:exonuclease activity"/>
    <property type="evidence" value="ECO:0007669"/>
    <property type="project" value="UniProtKB-KW"/>
</dbReference>
<reference evidence="2 3" key="1">
    <citation type="journal article" date="2015" name="Int. J. Syst. Evol. Microbiol.">
        <title>Mariniphaga sediminis sp. nov., isolated from coastal sediment.</title>
        <authorList>
            <person name="Wang F.Q."/>
            <person name="Shen Q.Y."/>
            <person name="Chen G.J."/>
            <person name="Du Z.J."/>
        </authorList>
    </citation>
    <scope>NUCLEOTIDE SEQUENCE [LARGE SCALE GENOMIC DNA]</scope>
    <source>
        <strain evidence="2 3">SY21</strain>
    </source>
</reference>
<dbReference type="PANTHER" id="PTHR42834">
    <property type="entry name" value="ENDONUCLEASE/EXONUCLEASE/PHOSPHATASE FAMILY PROTEIN (AFU_ORTHOLOGUE AFUA_3G09210)"/>
    <property type="match status" value="1"/>
</dbReference>
<dbReference type="PANTHER" id="PTHR42834:SF1">
    <property type="entry name" value="ENDONUCLEASE_EXONUCLEASE_PHOSPHATASE FAMILY PROTEIN (AFU_ORTHOLOGUE AFUA_3G09210)"/>
    <property type="match status" value="1"/>
</dbReference>
<sequence>MRERTFHFLNHALFFVAVLLFLGACAPWKNAARRNMTVAFYNVENLFDLEDESGKNDDEFTPDGDKNWDRTKYRKKLADISRVISGINEGDLPEIVGLCEVENESVVTDLVQTGLLANGNYQVIHFESPDFRGIDCAVVYRPDEFRVVDYVAVPVYFEGSADFKTRDILYVKGRTRNREELHLFVNHWPSRIGGVEKTEPKRVAAARILKEKIDSLMEADNRARIIILGDMNDEPDNRSLQEVLGAKAPSDANAMLVNLMFPEDEKGKGTYNYRGTWNMLDNVIVSRNLLDEKGFRCMEQQGHIFHEEWMEDVGREGDIFPRRTYKGPNYNGGVSDHFPVYFRLRR</sequence>
<accession>A0A399D577</accession>
<dbReference type="OrthoDB" id="9802724at2"/>
<keyword evidence="2" id="KW-0540">Nuclease</keyword>
<dbReference type="EMBL" id="QWET01000002">
    <property type="protein sequence ID" value="RIH66646.1"/>
    <property type="molecule type" value="Genomic_DNA"/>
</dbReference>
<evidence type="ECO:0000313" key="2">
    <source>
        <dbReference type="EMBL" id="RIH66646.1"/>
    </source>
</evidence>
<dbReference type="Pfam" id="PF19580">
    <property type="entry name" value="Exo_endo_phos_3"/>
    <property type="match status" value="1"/>
</dbReference>
<dbReference type="PROSITE" id="PS51257">
    <property type="entry name" value="PROKAR_LIPOPROTEIN"/>
    <property type="match status" value="1"/>
</dbReference>
<protein>
    <submittedName>
        <fullName evidence="2">Endonuclease/exonuclease/phosphatase family protein</fullName>
    </submittedName>
</protein>
<dbReference type="AlphaFoldDB" id="A0A399D577"/>
<dbReference type="Gene3D" id="3.60.10.10">
    <property type="entry name" value="Endonuclease/exonuclease/phosphatase"/>
    <property type="match status" value="1"/>
</dbReference>
<keyword evidence="2" id="KW-0255">Endonuclease</keyword>
<keyword evidence="3" id="KW-1185">Reference proteome</keyword>
<keyword evidence="2" id="KW-0269">Exonuclease</keyword>
<proteinExistence type="predicted"/>
<gene>
    <name evidence="2" type="ORF">D1164_03340</name>
</gene>
<evidence type="ECO:0000313" key="3">
    <source>
        <dbReference type="Proteomes" id="UP000266441"/>
    </source>
</evidence>
<dbReference type="RefSeq" id="WP_119348520.1">
    <property type="nucleotide sequence ID" value="NZ_QWET01000002.1"/>
</dbReference>
<dbReference type="GO" id="GO:0004519">
    <property type="term" value="F:endonuclease activity"/>
    <property type="evidence" value="ECO:0007669"/>
    <property type="project" value="UniProtKB-KW"/>
</dbReference>